<dbReference type="SUPFAM" id="SSF47699">
    <property type="entry name" value="Bifunctional inhibitor/lipid-transfer protein/seed storage 2S albumin"/>
    <property type="match status" value="1"/>
</dbReference>
<dbReference type="PANTHER" id="PTHR33076">
    <property type="entry name" value="NON-SPECIFIC LIPID-TRANSFER PROTEIN 2-RELATED"/>
    <property type="match status" value="1"/>
</dbReference>
<dbReference type="InterPro" id="IPR036312">
    <property type="entry name" value="Bifun_inhib/LTP/seed_sf"/>
</dbReference>
<dbReference type="InterPro" id="IPR016140">
    <property type="entry name" value="Bifunc_inhib/LTP/seed_store"/>
</dbReference>
<reference evidence="6 7" key="1">
    <citation type="journal article" date="2017" name="Genome Biol.">
        <title>New reference genome sequences of hot pepper reveal the massive evolution of plant disease-resistance genes by retroduplication.</title>
        <authorList>
            <person name="Kim S."/>
            <person name="Park J."/>
            <person name="Yeom S.I."/>
            <person name="Kim Y.M."/>
            <person name="Seo E."/>
            <person name="Kim K.T."/>
            <person name="Kim M.S."/>
            <person name="Lee J.M."/>
            <person name="Cheong K."/>
            <person name="Shin H.S."/>
            <person name="Kim S.B."/>
            <person name="Han K."/>
            <person name="Lee J."/>
            <person name="Park M."/>
            <person name="Lee H.A."/>
            <person name="Lee H.Y."/>
            <person name="Lee Y."/>
            <person name="Oh S."/>
            <person name="Lee J.H."/>
            <person name="Choi E."/>
            <person name="Choi E."/>
            <person name="Lee S.E."/>
            <person name="Jeon J."/>
            <person name="Kim H."/>
            <person name="Choi G."/>
            <person name="Song H."/>
            <person name="Lee J."/>
            <person name="Lee S.C."/>
            <person name="Kwon J.K."/>
            <person name="Lee H.Y."/>
            <person name="Koo N."/>
            <person name="Hong Y."/>
            <person name="Kim R.W."/>
            <person name="Kang W.H."/>
            <person name="Huh J.H."/>
            <person name="Kang B.C."/>
            <person name="Yang T.J."/>
            <person name="Lee Y.H."/>
            <person name="Bennetzen J.L."/>
            <person name="Choi D."/>
        </authorList>
    </citation>
    <scope>NUCLEOTIDE SEQUENCE [LARGE SCALE GENOMIC DNA]</scope>
    <source>
        <strain evidence="7">cv. PBC81</strain>
    </source>
</reference>
<keyword evidence="3 4" id="KW-0446">Lipid-binding</keyword>
<comment type="function">
    <text evidence="4">Plant non-specific lipid-transfer proteins transfer phospholipids as well as galactolipids across membranes. May play a role in wax or cutin deposition in the cell walls of expanding epidermal cells and certain secretory tissues.</text>
</comment>
<dbReference type="InterPro" id="IPR000528">
    <property type="entry name" value="Plant_nsLTP"/>
</dbReference>
<dbReference type="Gene3D" id="1.10.110.10">
    <property type="entry name" value="Plant lipid-transfer and hydrophobic proteins"/>
    <property type="match status" value="1"/>
</dbReference>
<evidence type="ECO:0000256" key="2">
    <source>
        <dbReference type="ARBA" id="ARBA00022448"/>
    </source>
</evidence>
<name>A0A2G2VTG4_CAPBA</name>
<dbReference type="AlphaFoldDB" id="A0A2G2VTG4"/>
<evidence type="ECO:0000256" key="3">
    <source>
        <dbReference type="ARBA" id="ARBA00023121"/>
    </source>
</evidence>
<sequence>MVVVAPHAEALSCGQVTSGIAPCVPYLMGHGPLGGFCGGVKGLMGAAKTPTDRKTTCTCLKSASNAIKGIDAGKAAGLPTTCGSQHSLQDQSFH</sequence>
<reference evidence="7" key="2">
    <citation type="journal article" date="2017" name="J. Anim. Genet.">
        <title>Multiple reference genome sequences of hot pepper reveal the massive evolution of plant disease resistance genes by retroduplication.</title>
        <authorList>
            <person name="Kim S."/>
            <person name="Park J."/>
            <person name="Yeom S.-I."/>
            <person name="Kim Y.-M."/>
            <person name="Seo E."/>
            <person name="Kim K.-T."/>
            <person name="Kim M.-S."/>
            <person name="Lee J.M."/>
            <person name="Cheong K."/>
            <person name="Shin H.-S."/>
            <person name="Kim S.-B."/>
            <person name="Han K."/>
            <person name="Lee J."/>
            <person name="Park M."/>
            <person name="Lee H.-A."/>
            <person name="Lee H.-Y."/>
            <person name="Lee Y."/>
            <person name="Oh S."/>
            <person name="Lee J.H."/>
            <person name="Choi E."/>
            <person name="Choi E."/>
            <person name="Lee S.E."/>
            <person name="Jeon J."/>
            <person name="Kim H."/>
            <person name="Choi G."/>
            <person name="Song H."/>
            <person name="Lee J."/>
            <person name="Lee S.-C."/>
            <person name="Kwon J.-K."/>
            <person name="Lee H.-Y."/>
            <person name="Koo N."/>
            <person name="Hong Y."/>
            <person name="Kim R.W."/>
            <person name="Kang W.-H."/>
            <person name="Huh J.H."/>
            <person name="Kang B.-C."/>
            <person name="Yang T.-J."/>
            <person name="Lee Y.-H."/>
            <person name="Bennetzen J.L."/>
            <person name="Choi D."/>
        </authorList>
    </citation>
    <scope>NUCLEOTIDE SEQUENCE [LARGE SCALE GENOMIC DNA]</scope>
    <source>
        <strain evidence="7">cv. PBC81</strain>
    </source>
</reference>
<dbReference type="Pfam" id="PF00234">
    <property type="entry name" value="Tryp_alpha_amyl"/>
    <property type="match status" value="1"/>
</dbReference>
<evidence type="ECO:0000256" key="4">
    <source>
        <dbReference type="RuleBase" id="RU000628"/>
    </source>
</evidence>
<dbReference type="EMBL" id="MLFT02000010">
    <property type="protein sequence ID" value="PHT36280.1"/>
    <property type="molecule type" value="Genomic_DNA"/>
</dbReference>
<feature type="domain" description="Bifunctional inhibitor/plant lipid transfer protein/seed storage helical" evidence="5">
    <location>
        <begin position="13"/>
        <end position="93"/>
    </location>
</feature>
<comment type="caution">
    <text evidence="6">The sequence shown here is derived from an EMBL/GenBank/DDBJ whole genome shotgun (WGS) entry which is preliminary data.</text>
</comment>
<comment type="similarity">
    <text evidence="1 4">Belongs to the plant LTP family.</text>
</comment>
<dbReference type="GO" id="GO:0008289">
    <property type="term" value="F:lipid binding"/>
    <property type="evidence" value="ECO:0007669"/>
    <property type="project" value="UniProtKB-KW"/>
</dbReference>
<dbReference type="PRINTS" id="PR00382">
    <property type="entry name" value="LIPIDTRNSFER"/>
</dbReference>
<evidence type="ECO:0000256" key="1">
    <source>
        <dbReference type="ARBA" id="ARBA00009748"/>
    </source>
</evidence>
<dbReference type="CDD" id="cd01960">
    <property type="entry name" value="nsLTP1"/>
    <property type="match status" value="1"/>
</dbReference>
<accession>A0A2G2VTG4</accession>
<dbReference type="OrthoDB" id="1890443at2759"/>
<dbReference type="STRING" id="33114.A0A2G2VTG4"/>
<gene>
    <name evidence="6" type="ORF">CQW23_23980</name>
</gene>
<keyword evidence="2 4" id="KW-0813">Transport</keyword>
<organism evidence="6 7">
    <name type="scientific">Capsicum baccatum</name>
    <name type="common">Peruvian pepper</name>
    <dbReference type="NCBI Taxonomy" id="33114"/>
    <lineage>
        <taxon>Eukaryota</taxon>
        <taxon>Viridiplantae</taxon>
        <taxon>Streptophyta</taxon>
        <taxon>Embryophyta</taxon>
        <taxon>Tracheophyta</taxon>
        <taxon>Spermatophyta</taxon>
        <taxon>Magnoliopsida</taxon>
        <taxon>eudicotyledons</taxon>
        <taxon>Gunneridae</taxon>
        <taxon>Pentapetalae</taxon>
        <taxon>asterids</taxon>
        <taxon>lamiids</taxon>
        <taxon>Solanales</taxon>
        <taxon>Solanaceae</taxon>
        <taxon>Solanoideae</taxon>
        <taxon>Capsiceae</taxon>
        <taxon>Capsicum</taxon>
    </lineage>
</organism>
<dbReference type="SMART" id="SM00499">
    <property type="entry name" value="AAI"/>
    <property type="match status" value="1"/>
</dbReference>
<evidence type="ECO:0000313" key="7">
    <source>
        <dbReference type="Proteomes" id="UP000224567"/>
    </source>
</evidence>
<keyword evidence="7" id="KW-1185">Reference proteome</keyword>
<protein>
    <recommendedName>
        <fullName evidence="4">Non-specific lipid-transfer protein</fullName>
    </recommendedName>
</protein>
<evidence type="ECO:0000313" key="6">
    <source>
        <dbReference type="EMBL" id="PHT36280.1"/>
    </source>
</evidence>
<dbReference type="GO" id="GO:0006869">
    <property type="term" value="P:lipid transport"/>
    <property type="evidence" value="ECO:0007669"/>
    <property type="project" value="InterPro"/>
</dbReference>
<proteinExistence type="inferred from homology"/>
<dbReference type="Proteomes" id="UP000224567">
    <property type="component" value="Unassembled WGS sequence"/>
</dbReference>
<evidence type="ECO:0000259" key="5">
    <source>
        <dbReference type="SMART" id="SM00499"/>
    </source>
</evidence>